<sequence>MGIANLIPGVSGGTIEDPEG</sequence>
<proteinExistence type="predicted"/>
<accession>A0A0F8YIQ6</accession>
<comment type="caution">
    <text evidence="2">The sequence shown here is derived from an EMBL/GenBank/DDBJ whole genome shotgun (WGS) entry which is preliminary data.</text>
</comment>
<organism evidence="2">
    <name type="scientific">marine sediment metagenome</name>
    <dbReference type="NCBI Taxonomy" id="412755"/>
    <lineage>
        <taxon>unclassified sequences</taxon>
        <taxon>metagenomes</taxon>
        <taxon>ecological metagenomes</taxon>
    </lineage>
</organism>
<feature type="non-terminal residue" evidence="2">
    <location>
        <position position="20"/>
    </location>
</feature>
<reference evidence="2" key="1">
    <citation type="journal article" date="2015" name="Nature">
        <title>Complex archaea that bridge the gap between prokaryotes and eukaryotes.</title>
        <authorList>
            <person name="Spang A."/>
            <person name="Saw J.H."/>
            <person name="Jorgensen S.L."/>
            <person name="Zaremba-Niedzwiedzka K."/>
            <person name="Martijn J."/>
            <person name="Lind A.E."/>
            <person name="van Eijk R."/>
            <person name="Schleper C."/>
            <person name="Guy L."/>
            <person name="Ettema T.J."/>
        </authorList>
    </citation>
    <scope>NUCLEOTIDE SEQUENCE</scope>
</reference>
<gene>
    <name evidence="2" type="ORF">LCGC14_3150130</name>
</gene>
<name>A0A0F8YIQ6_9ZZZZ</name>
<protein>
    <submittedName>
        <fullName evidence="2">Uncharacterized protein</fullName>
    </submittedName>
</protein>
<evidence type="ECO:0000313" key="2">
    <source>
        <dbReference type="EMBL" id="KKK47941.1"/>
    </source>
</evidence>
<evidence type="ECO:0000256" key="1">
    <source>
        <dbReference type="SAM" id="MobiDB-lite"/>
    </source>
</evidence>
<feature type="region of interest" description="Disordered" evidence="1">
    <location>
        <begin position="1"/>
        <end position="20"/>
    </location>
</feature>
<dbReference type="AlphaFoldDB" id="A0A0F8YIQ6"/>
<dbReference type="EMBL" id="LAZR01069317">
    <property type="protein sequence ID" value="KKK47941.1"/>
    <property type="molecule type" value="Genomic_DNA"/>
</dbReference>